<dbReference type="SUPFAM" id="SSF103473">
    <property type="entry name" value="MFS general substrate transporter"/>
    <property type="match status" value="1"/>
</dbReference>
<dbReference type="GO" id="GO:0022857">
    <property type="term" value="F:transmembrane transporter activity"/>
    <property type="evidence" value="ECO:0007669"/>
    <property type="project" value="InterPro"/>
</dbReference>
<feature type="transmembrane region" description="Helical" evidence="1">
    <location>
        <begin position="270"/>
        <end position="291"/>
    </location>
</feature>
<dbReference type="InterPro" id="IPR036259">
    <property type="entry name" value="MFS_trans_sf"/>
</dbReference>
<keyword evidence="2" id="KW-0732">Signal</keyword>
<dbReference type="HOGENOM" id="CLU_610358_0_0_1"/>
<keyword evidence="1" id="KW-1133">Transmembrane helix</keyword>
<evidence type="ECO:0000313" key="4">
    <source>
        <dbReference type="Proteomes" id="UP000013827"/>
    </source>
</evidence>
<feature type="transmembrane region" description="Helical" evidence="1">
    <location>
        <begin position="99"/>
        <end position="120"/>
    </location>
</feature>
<dbReference type="KEGG" id="ehx:EMIHUDRAFT_458251"/>
<proteinExistence type="predicted"/>
<dbReference type="InterPro" id="IPR050327">
    <property type="entry name" value="Proton-linked_MCT"/>
</dbReference>
<evidence type="ECO:0008006" key="5">
    <source>
        <dbReference type="Google" id="ProtNLM"/>
    </source>
</evidence>
<dbReference type="EnsemblProtists" id="EOD21938">
    <property type="protein sequence ID" value="EOD21938"/>
    <property type="gene ID" value="EMIHUDRAFT_458251"/>
</dbReference>
<keyword evidence="4" id="KW-1185">Reference proteome</keyword>
<evidence type="ECO:0000256" key="2">
    <source>
        <dbReference type="SAM" id="SignalP"/>
    </source>
</evidence>
<name>A0A0D3IVJ3_EMIH1</name>
<dbReference type="PaxDb" id="2903-EOD15278"/>
<feature type="transmembrane region" description="Helical" evidence="1">
    <location>
        <begin position="206"/>
        <end position="232"/>
    </location>
</feature>
<dbReference type="PANTHER" id="PTHR11360">
    <property type="entry name" value="MONOCARBOXYLATE TRANSPORTER"/>
    <property type="match status" value="1"/>
</dbReference>
<protein>
    <recommendedName>
        <fullName evidence="5">Major facilitator superfamily (MFS) profile domain-containing protein</fullName>
    </recommendedName>
</protein>
<dbReference type="EnsemblProtists" id="EOD15278">
    <property type="protein sequence ID" value="EOD15278"/>
    <property type="gene ID" value="EMIHUDRAFT_464459"/>
</dbReference>
<dbReference type="GeneID" id="17267517"/>
<sequence>MLARPRTQLALAWVIFSVVSTMYLAPPVISGPTADDLGVSAADVSLLPTANAFTQVVLAMPAGAVLHRIGVSRCVAIGATTFSLAATGCAFAGSLQALLGLQLAFGVAACLSGPGPLTLLVNSWFDASGKAFAVGVLFTAFGVAGVLWPPLCAWAAAEVLEPASPTAVPPAEGLEAKAPEPQTRARGAKCSAYASRLPWWLSAWRVWSLAAFSFWVMFVTQAFNNYLTLYLATEADVPLTTASAYTSIIYGLNMTGKVLFGLLFDHQRANAYAIAALALWVLGCAMVPRVNGSGELRPGAVDGTRGEGVSHIQLLAFSLVYGLGYGGVFILMQSKPLQLYGGDAGFPHMQGFFLTWQRVGTIAGVSLTGVMARGADSEHAGSFSTPFKWLPLLAALAMAHFAGAVFQPRICTTSCGRGVQRGVQPREVGMRWQRMASNASDDSRESTRA</sequence>
<dbReference type="RefSeq" id="XP_005774367.1">
    <property type="nucleotide sequence ID" value="XM_005774310.1"/>
</dbReference>
<dbReference type="AlphaFoldDB" id="A0A0D3IVJ3"/>
<dbReference type="KEGG" id="ehx:EMIHUDRAFT_464459"/>
<accession>A0A0D3IVJ3</accession>
<reference evidence="3" key="2">
    <citation type="submission" date="2024-10" db="UniProtKB">
        <authorList>
            <consortium name="EnsemblProtists"/>
        </authorList>
    </citation>
    <scope>IDENTIFICATION</scope>
</reference>
<feature type="transmembrane region" description="Helical" evidence="1">
    <location>
        <begin position="244"/>
        <end position="264"/>
    </location>
</feature>
<feature type="transmembrane region" description="Helical" evidence="1">
    <location>
        <begin position="352"/>
        <end position="375"/>
    </location>
</feature>
<dbReference type="Proteomes" id="UP000013827">
    <property type="component" value="Unassembled WGS sequence"/>
</dbReference>
<organism evidence="3 4">
    <name type="scientific">Emiliania huxleyi (strain CCMP1516)</name>
    <dbReference type="NCBI Taxonomy" id="280463"/>
    <lineage>
        <taxon>Eukaryota</taxon>
        <taxon>Haptista</taxon>
        <taxon>Haptophyta</taxon>
        <taxon>Prymnesiophyceae</taxon>
        <taxon>Isochrysidales</taxon>
        <taxon>Noelaerhabdaceae</taxon>
        <taxon>Emiliania</taxon>
    </lineage>
</organism>
<dbReference type="Pfam" id="PF07690">
    <property type="entry name" value="MFS_1"/>
    <property type="match status" value="1"/>
</dbReference>
<feature type="transmembrane region" description="Helical" evidence="1">
    <location>
        <begin position="387"/>
        <end position="406"/>
    </location>
</feature>
<feature type="signal peptide" evidence="2">
    <location>
        <begin position="1"/>
        <end position="30"/>
    </location>
</feature>
<keyword evidence="1" id="KW-0812">Transmembrane</keyword>
<feature type="transmembrane region" description="Helical" evidence="1">
    <location>
        <begin position="312"/>
        <end position="332"/>
    </location>
</feature>
<feature type="chain" id="PRO_5044053620" description="Major facilitator superfamily (MFS) profile domain-containing protein" evidence="2">
    <location>
        <begin position="31"/>
        <end position="449"/>
    </location>
</feature>
<evidence type="ECO:0000313" key="3">
    <source>
        <dbReference type="EnsemblProtists" id="EOD15278"/>
    </source>
</evidence>
<evidence type="ECO:0000256" key="1">
    <source>
        <dbReference type="SAM" id="Phobius"/>
    </source>
</evidence>
<dbReference type="GeneID" id="17261424"/>
<keyword evidence="1" id="KW-0472">Membrane</keyword>
<dbReference type="Gene3D" id="1.20.1250.20">
    <property type="entry name" value="MFS general substrate transporter like domains"/>
    <property type="match status" value="2"/>
</dbReference>
<dbReference type="RefSeq" id="XP_005767707.1">
    <property type="nucleotide sequence ID" value="XM_005767650.1"/>
</dbReference>
<dbReference type="PANTHER" id="PTHR11360:SF284">
    <property type="entry name" value="EG:103B4.3 PROTEIN-RELATED"/>
    <property type="match status" value="1"/>
</dbReference>
<feature type="transmembrane region" description="Helical" evidence="1">
    <location>
        <begin position="74"/>
        <end position="93"/>
    </location>
</feature>
<reference evidence="4" key="1">
    <citation type="journal article" date="2013" name="Nature">
        <title>Pan genome of the phytoplankton Emiliania underpins its global distribution.</title>
        <authorList>
            <person name="Read B.A."/>
            <person name="Kegel J."/>
            <person name="Klute M.J."/>
            <person name="Kuo A."/>
            <person name="Lefebvre S.C."/>
            <person name="Maumus F."/>
            <person name="Mayer C."/>
            <person name="Miller J."/>
            <person name="Monier A."/>
            <person name="Salamov A."/>
            <person name="Young J."/>
            <person name="Aguilar M."/>
            <person name="Claverie J.M."/>
            <person name="Frickenhaus S."/>
            <person name="Gonzalez K."/>
            <person name="Herman E.K."/>
            <person name="Lin Y.C."/>
            <person name="Napier J."/>
            <person name="Ogata H."/>
            <person name="Sarno A.F."/>
            <person name="Shmutz J."/>
            <person name="Schroeder D."/>
            <person name="de Vargas C."/>
            <person name="Verret F."/>
            <person name="von Dassow P."/>
            <person name="Valentin K."/>
            <person name="Van de Peer Y."/>
            <person name="Wheeler G."/>
            <person name="Dacks J.B."/>
            <person name="Delwiche C.F."/>
            <person name="Dyhrman S.T."/>
            <person name="Glockner G."/>
            <person name="John U."/>
            <person name="Richards T."/>
            <person name="Worden A.Z."/>
            <person name="Zhang X."/>
            <person name="Grigoriev I.V."/>
            <person name="Allen A.E."/>
            <person name="Bidle K."/>
            <person name="Borodovsky M."/>
            <person name="Bowler C."/>
            <person name="Brownlee C."/>
            <person name="Cock J.M."/>
            <person name="Elias M."/>
            <person name="Gladyshev V.N."/>
            <person name="Groth M."/>
            <person name="Guda C."/>
            <person name="Hadaegh A."/>
            <person name="Iglesias-Rodriguez M.D."/>
            <person name="Jenkins J."/>
            <person name="Jones B.M."/>
            <person name="Lawson T."/>
            <person name="Leese F."/>
            <person name="Lindquist E."/>
            <person name="Lobanov A."/>
            <person name="Lomsadze A."/>
            <person name="Malik S.B."/>
            <person name="Marsh M.E."/>
            <person name="Mackinder L."/>
            <person name="Mock T."/>
            <person name="Mueller-Roeber B."/>
            <person name="Pagarete A."/>
            <person name="Parker M."/>
            <person name="Probert I."/>
            <person name="Quesneville H."/>
            <person name="Raines C."/>
            <person name="Rensing S.A."/>
            <person name="Riano-Pachon D.M."/>
            <person name="Richier S."/>
            <person name="Rokitta S."/>
            <person name="Shiraiwa Y."/>
            <person name="Soanes D.M."/>
            <person name="van der Giezen M."/>
            <person name="Wahlund T.M."/>
            <person name="Williams B."/>
            <person name="Wilson W."/>
            <person name="Wolfe G."/>
            <person name="Wurch L.L."/>
        </authorList>
    </citation>
    <scope>NUCLEOTIDE SEQUENCE</scope>
</reference>
<feature type="transmembrane region" description="Helical" evidence="1">
    <location>
        <begin position="132"/>
        <end position="157"/>
    </location>
</feature>
<dbReference type="InterPro" id="IPR011701">
    <property type="entry name" value="MFS"/>
</dbReference>